<keyword evidence="4 7" id="KW-0812">Transmembrane</keyword>
<dbReference type="GO" id="GO:0005886">
    <property type="term" value="C:plasma membrane"/>
    <property type="evidence" value="ECO:0007669"/>
    <property type="project" value="UniProtKB-SubCell"/>
</dbReference>
<dbReference type="Gene3D" id="3.40.50.300">
    <property type="entry name" value="P-loop containing nucleotide triphosphate hydrolases"/>
    <property type="match status" value="2"/>
</dbReference>
<evidence type="ECO:0000256" key="4">
    <source>
        <dbReference type="ARBA" id="ARBA00022692"/>
    </source>
</evidence>
<dbReference type="PANTHER" id="PTHR37937">
    <property type="entry name" value="CONJUGATIVE TRANSFER: DNA TRANSPORT"/>
    <property type="match status" value="1"/>
</dbReference>
<comment type="similarity">
    <text evidence="2">Belongs to the VirD4/TraG family.</text>
</comment>
<comment type="caution">
    <text evidence="8">The sequence shown here is derived from an EMBL/GenBank/DDBJ whole genome shotgun (WGS) entry which is preliminary data.</text>
</comment>
<feature type="transmembrane region" description="Helical" evidence="7">
    <location>
        <begin position="34"/>
        <end position="56"/>
    </location>
</feature>
<organism evidence="8 9">
    <name type="scientific">[Clostridium] leptum</name>
    <dbReference type="NCBI Taxonomy" id="1535"/>
    <lineage>
        <taxon>Bacteria</taxon>
        <taxon>Bacillati</taxon>
        <taxon>Bacillota</taxon>
        <taxon>Clostridia</taxon>
        <taxon>Eubacteriales</taxon>
        <taxon>Oscillospiraceae</taxon>
        <taxon>Oscillospiraceae incertae sedis</taxon>
    </lineage>
</organism>
<evidence type="ECO:0000256" key="6">
    <source>
        <dbReference type="ARBA" id="ARBA00023136"/>
    </source>
</evidence>
<dbReference type="SUPFAM" id="SSF52540">
    <property type="entry name" value="P-loop containing nucleoside triphosphate hydrolases"/>
    <property type="match status" value="1"/>
</dbReference>
<dbReference type="AlphaFoldDB" id="A0A412AXJ8"/>
<evidence type="ECO:0000313" key="9">
    <source>
        <dbReference type="Proteomes" id="UP000284751"/>
    </source>
</evidence>
<dbReference type="Proteomes" id="UP000284751">
    <property type="component" value="Unassembled WGS sequence"/>
</dbReference>
<dbReference type="InterPro" id="IPR027417">
    <property type="entry name" value="P-loop_NTPase"/>
</dbReference>
<evidence type="ECO:0000256" key="7">
    <source>
        <dbReference type="SAM" id="Phobius"/>
    </source>
</evidence>
<reference evidence="8 9" key="1">
    <citation type="submission" date="2018-08" db="EMBL/GenBank/DDBJ databases">
        <title>A genome reference for cultivated species of the human gut microbiota.</title>
        <authorList>
            <person name="Zou Y."/>
            <person name="Xue W."/>
            <person name="Luo G."/>
        </authorList>
    </citation>
    <scope>NUCLEOTIDE SEQUENCE [LARGE SCALE GENOMIC DNA]</scope>
    <source>
        <strain evidence="8 9">AF28-26</strain>
    </source>
</reference>
<feature type="transmembrane region" description="Helical" evidence="7">
    <location>
        <begin position="76"/>
        <end position="97"/>
    </location>
</feature>
<evidence type="ECO:0000313" key="8">
    <source>
        <dbReference type="EMBL" id="RGQ40937.1"/>
    </source>
</evidence>
<evidence type="ECO:0000256" key="2">
    <source>
        <dbReference type="ARBA" id="ARBA00008806"/>
    </source>
</evidence>
<keyword evidence="5 7" id="KW-1133">Transmembrane helix</keyword>
<dbReference type="CDD" id="cd01127">
    <property type="entry name" value="TrwB_TraG_TraD_VirD4"/>
    <property type="match status" value="1"/>
</dbReference>
<dbReference type="InterPro" id="IPR003688">
    <property type="entry name" value="TraG/VirD4"/>
</dbReference>
<gene>
    <name evidence="8" type="ORF">DWY99_06975</name>
</gene>
<keyword evidence="3" id="KW-1003">Cell membrane</keyword>
<proteinExistence type="inferred from homology"/>
<keyword evidence="6 7" id="KW-0472">Membrane</keyword>
<accession>A0A412AXJ8</accession>
<dbReference type="NCBIfam" id="NF045973">
    <property type="entry name" value="conju_CD1115"/>
    <property type="match status" value="1"/>
</dbReference>
<dbReference type="Pfam" id="PF02534">
    <property type="entry name" value="T4SS-DNA_transf"/>
    <property type="match status" value="1"/>
</dbReference>
<dbReference type="EMBL" id="QRTC01000022">
    <property type="protein sequence ID" value="RGQ40937.1"/>
    <property type="molecule type" value="Genomic_DNA"/>
</dbReference>
<comment type="subcellular location">
    <subcellularLocation>
        <location evidence="1">Cell membrane</location>
        <topology evidence="1">Multi-pass membrane protein</topology>
    </subcellularLocation>
</comment>
<evidence type="ECO:0000256" key="1">
    <source>
        <dbReference type="ARBA" id="ARBA00004651"/>
    </source>
</evidence>
<evidence type="ECO:0000256" key="3">
    <source>
        <dbReference type="ARBA" id="ARBA00022475"/>
    </source>
</evidence>
<dbReference type="InterPro" id="IPR051539">
    <property type="entry name" value="T4SS-coupling_protein"/>
</dbReference>
<evidence type="ECO:0000256" key="5">
    <source>
        <dbReference type="ARBA" id="ARBA00022989"/>
    </source>
</evidence>
<protein>
    <submittedName>
        <fullName evidence="8">ATPase</fullName>
    </submittedName>
</protein>
<dbReference type="PANTHER" id="PTHR37937:SF1">
    <property type="entry name" value="CONJUGATIVE TRANSFER: DNA TRANSPORT"/>
    <property type="match status" value="1"/>
</dbReference>
<name>A0A412AXJ8_9FIRM</name>
<sequence>MENICMSRILMFVQKYKSKIKDIWKRNQKRLPTYIFLFIAGLYLYGFLVHSIVTGIDNVWQKRENDLFTWNPVENVGSIFTVRGIGTTGFLILMYCLSSKKGYNLISKFKITKDKERGFEILSEGTHGTSGWLNKSEIEKILNVSSLNSMTETLFGKLDNGGYVGMKELLGMSKNIMVYGAPGTGKSRGFVMPFIMQAVKRGESMVICDSKAEFYEMYSEYLRNEGYFVRSYNLLDLQASDGWNCLMDSADDVNLVQHIAEVIIRNTSADSEREDFWSKAEKNLLMALIHYVQSLTYPNSDKLLPPEERSLGTIYRLLASTSVAEMDARFRALPPGHPALPPYGIFRQAPHNIWGNIMIGLGSRLNVFQNKLADSITKYNEIDLEEPGKRKCAYFCIISDQDDTYRFLSSMFFSLLFIKLFDFARKSENRRLPVRVNVLMDEFCNIDLPNSKKYLSVSRSRNIDIQCVAQSVSQLADRYPRTEWQELVGDCDYQLFLGCNDTMTADFISSQCGNITVRVNSASIPMTPMFSLSSNHARYSQGKNSAGRPLMMPDEIRRLPKDKAILLVRGAKPLMLYKIVPEEHPDFKKLRFCKAVDYVPDWRKRECERQNVISKEDTDKKENTFQIRIKEADIESAEYVPNEEELELHPSINLSKGIDCETLTEVSPEDV</sequence>